<gene>
    <name evidence="2" type="ORF">B296_00015163</name>
</gene>
<proteinExistence type="predicted"/>
<protein>
    <submittedName>
        <fullName evidence="2">Uncharacterized protein</fullName>
    </submittedName>
</protein>
<feature type="region of interest" description="Disordered" evidence="1">
    <location>
        <begin position="1"/>
        <end position="20"/>
    </location>
</feature>
<reference evidence="2 3" key="1">
    <citation type="journal article" date="2014" name="Agronomy (Basel)">
        <title>A Draft Genome Sequence for Ensete ventricosum, the Drought-Tolerant Tree Against Hunger.</title>
        <authorList>
            <person name="Harrison J."/>
            <person name="Moore K.A."/>
            <person name="Paszkiewicz K."/>
            <person name="Jones T."/>
            <person name="Grant M."/>
            <person name="Ambacheew D."/>
            <person name="Muzemil S."/>
            <person name="Studholme D.J."/>
        </authorList>
    </citation>
    <scope>NUCLEOTIDE SEQUENCE [LARGE SCALE GENOMIC DNA]</scope>
</reference>
<dbReference type="EMBL" id="AMZH03016751">
    <property type="protein sequence ID" value="RRT44023.1"/>
    <property type="molecule type" value="Genomic_DNA"/>
</dbReference>
<name>A0A426XWX6_ENSVE</name>
<sequence length="160" mass="17133">MAAKRSESEGSSDDGGRRGQQQRWLRLRYDFVAASGVSCSKGAAAIGGRWAAVCTAVAEEGSSGLEREMAAVRKIAAGSFFAARIAAGCDHGGWQRVVAVGSIVQRKMRAAVEGIREIGWLKGWWTKGCNFWVRFVAVLGAIWGCGVVEFRLRIGVVLGL</sequence>
<evidence type="ECO:0000313" key="3">
    <source>
        <dbReference type="Proteomes" id="UP000287651"/>
    </source>
</evidence>
<dbReference type="AlphaFoldDB" id="A0A426XWX6"/>
<accession>A0A426XWX6</accession>
<evidence type="ECO:0000256" key="1">
    <source>
        <dbReference type="SAM" id="MobiDB-lite"/>
    </source>
</evidence>
<comment type="caution">
    <text evidence="2">The sequence shown here is derived from an EMBL/GenBank/DDBJ whole genome shotgun (WGS) entry which is preliminary data.</text>
</comment>
<evidence type="ECO:0000313" key="2">
    <source>
        <dbReference type="EMBL" id="RRT44023.1"/>
    </source>
</evidence>
<dbReference type="Proteomes" id="UP000287651">
    <property type="component" value="Unassembled WGS sequence"/>
</dbReference>
<organism evidence="2 3">
    <name type="scientific">Ensete ventricosum</name>
    <name type="common">Abyssinian banana</name>
    <name type="synonym">Musa ensete</name>
    <dbReference type="NCBI Taxonomy" id="4639"/>
    <lineage>
        <taxon>Eukaryota</taxon>
        <taxon>Viridiplantae</taxon>
        <taxon>Streptophyta</taxon>
        <taxon>Embryophyta</taxon>
        <taxon>Tracheophyta</taxon>
        <taxon>Spermatophyta</taxon>
        <taxon>Magnoliopsida</taxon>
        <taxon>Liliopsida</taxon>
        <taxon>Zingiberales</taxon>
        <taxon>Musaceae</taxon>
        <taxon>Ensete</taxon>
    </lineage>
</organism>